<sequence>MLGQATSKLSKMHARRNPNLSIQSTTTYSQLSPPPQSATSGAFLSPTVASRRGLLSRSPPASPSLPSLIPRHGKKPTQQSHSKLVKRILISCCGVAFILWLVLRQLYTESQQTANYMDDGEEWEMASGSQLPQEPSAVAIQDTKGKMRWTISIPSNLEFPLRPDHYSDICRQSMELSASIRQEAKSANIAKRMFNYYQQDQYYIDVQEAEEQALLPVSKVTGIPKGFVEDEAIVDGFSTAGLKICDRTLTYVMETEDAGFGNTLMRLWMSYGLAKAENRTFFIDDTRWPYGRYSAYFMPPPSAGCLPPPPSHIVPCPHTARHLVVSGATVKATFGHSFTEEYEDARKMRVERQHKIFALLHTGYEALFKLKGDDAKYVLSRSQELYGHAKEEGGISIGLHVRHGDKHPMEYQFKKDYIPLTRYIDTARDIYIDLVESKNPKKRTPVSDSSTTSPDLFARHTSTSMVLASDDPLVYESPEIGLNSLRAQDRIVLATKAALEASSPNTKRNPWIDEITGWEGGFYRDVFLSLGQSKASTSASPKINTDVPEQAKGLRELVGRAYLLDLAVLGKADTVVCTVSSVSCRLLGVMLGWESMLGKDSEKRWRNVDGSFEWKGVVW</sequence>
<dbReference type="EMBL" id="MU006217">
    <property type="protein sequence ID" value="KAF2832047.1"/>
    <property type="molecule type" value="Genomic_DNA"/>
</dbReference>
<keyword evidence="3" id="KW-1185">Reference proteome</keyword>
<proteinExistence type="predicted"/>
<feature type="region of interest" description="Disordered" evidence="1">
    <location>
        <begin position="52"/>
        <end position="78"/>
    </location>
</feature>
<feature type="compositionally biased region" description="Low complexity" evidence="1">
    <location>
        <begin position="52"/>
        <end position="70"/>
    </location>
</feature>
<dbReference type="OrthoDB" id="2392789at2759"/>
<evidence type="ECO:0000313" key="2">
    <source>
        <dbReference type="EMBL" id="KAF2832047.1"/>
    </source>
</evidence>
<dbReference type="PANTHER" id="PTHR13132:SF29">
    <property type="entry name" value="ALPHA-(1,6)-FUCOSYLTRANSFERASE"/>
    <property type="match status" value="1"/>
</dbReference>
<name>A0A6A7AHA6_9PLEO</name>
<protein>
    <submittedName>
        <fullName evidence="2">Uncharacterized protein</fullName>
    </submittedName>
</protein>
<dbReference type="GO" id="GO:0046921">
    <property type="term" value="F:alpha-(1-&gt;6)-fucosyltransferase activity"/>
    <property type="evidence" value="ECO:0007669"/>
    <property type="project" value="TreeGrafter"/>
</dbReference>
<dbReference type="AlphaFoldDB" id="A0A6A7AHA6"/>
<accession>A0A6A7AHA6</accession>
<gene>
    <name evidence="2" type="ORF">CC86DRAFT_280304</name>
</gene>
<evidence type="ECO:0000256" key="1">
    <source>
        <dbReference type="SAM" id="MobiDB-lite"/>
    </source>
</evidence>
<organism evidence="2 3">
    <name type="scientific">Ophiobolus disseminans</name>
    <dbReference type="NCBI Taxonomy" id="1469910"/>
    <lineage>
        <taxon>Eukaryota</taxon>
        <taxon>Fungi</taxon>
        <taxon>Dikarya</taxon>
        <taxon>Ascomycota</taxon>
        <taxon>Pezizomycotina</taxon>
        <taxon>Dothideomycetes</taxon>
        <taxon>Pleosporomycetidae</taxon>
        <taxon>Pleosporales</taxon>
        <taxon>Pleosporineae</taxon>
        <taxon>Phaeosphaeriaceae</taxon>
        <taxon>Ophiobolus</taxon>
    </lineage>
</organism>
<evidence type="ECO:0000313" key="3">
    <source>
        <dbReference type="Proteomes" id="UP000799424"/>
    </source>
</evidence>
<dbReference type="PANTHER" id="PTHR13132">
    <property type="entry name" value="ALPHA- 1,6 -FUCOSYLTRANSFERASE"/>
    <property type="match status" value="1"/>
</dbReference>
<reference evidence="2" key="1">
    <citation type="journal article" date="2020" name="Stud. Mycol.">
        <title>101 Dothideomycetes genomes: a test case for predicting lifestyles and emergence of pathogens.</title>
        <authorList>
            <person name="Haridas S."/>
            <person name="Albert R."/>
            <person name="Binder M."/>
            <person name="Bloem J."/>
            <person name="Labutti K."/>
            <person name="Salamov A."/>
            <person name="Andreopoulos B."/>
            <person name="Baker S."/>
            <person name="Barry K."/>
            <person name="Bills G."/>
            <person name="Bluhm B."/>
            <person name="Cannon C."/>
            <person name="Castanera R."/>
            <person name="Culley D."/>
            <person name="Daum C."/>
            <person name="Ezra D."/>
            <person name="Gonzalez J."/>
            <person name="Henrissat B."/>
            <person name="Kuo A."/>
            <person name="Liang C."/>
            <person name="Lipzen A."/>
            <person name="Lutzoni F."/>
            <person name="Magnuson J."/>
            <person name="Mondo S."/>
            <person name="Nolan M."/>
            <person name="Ohm R."/>
            <person name="Pangilinan J."/>
            <person name="Park H.-J."/>
            <person name="Ramirez L."/>
            <person name="Alfaro M."/>
            <person name="Sun H."/>
            <person name="Tritt A."/>
            <person name="Yoshinaga Y."/>
            <person name="Zwiers L.-H."/>
            <person name="Turgeon B."/>
            <person name="Goodwin S."/>
            <person name="Spatafora J."/>
            <person name="Crous P."/>
            <person name="Grigoriev I."/>
        </authorList>
    </citation>
    <scope>NUCLEOTIDE SEQUENCE</scope>
    <source>
        <strain evidence="2">CBS 113818</strain>
    </source>
</reference>
<dbReference type="GO" id="GO:0006487">
    <property type="term" value="P:protein N-linked glycosylation"/>
    <property type="evidence" value="ECO:0007669"/>
    <property type="project" value="TreeGrafter"/>
</dbReference>
<dbReference type="Proteomes" id="UP000799424">
    <property type="component" value="Unassembled WGS sequence"/>
</dbReference>